<name>A0A9Q1GGH8_9CARY</name>
<feature type="compositionally biased region" description="Polar residues" evidence="1">
    <location>
        <begin position="48"/>
        <end position="64"/>
    </location>
</feature>
<evidence type="ECO:0000313" key="2">
    <source>
        <dbReference type="EMBL" id="KAJ8420322.1"/>
    </source>
</evidence>
<accession>A0A9Q1GGH8</accession>
<organism evidence="2 3">
    <name type="scientific">Carnegiea gigantea</name>
    <dbReference type="NCBI Taxonomy" id="171969"/>
    <lineage>
        <taxon>Eukaryota</taxon>
        <taxon>Viridiplantae</taxon>
        <taxon>Streptophyta</taxon>
        <taxon>Embryophyta</taxon>
        <taxon>Tracheophyta</taxon>
        <taxon>Spermatophyta</taxon>
        <taxon>Magnoliopsida</taxon>
        <taxon>eudicotyledons</taxon>
        <taxon>Gunneridae</taxon>
        <taxon>Pentapetalae</taxon>
        <taxon>Caryophyllales</taxon>
        <taxon>Cactineae</taxon>
        <taxon>Cactaceae</taxon>
        <taxon>Cactoideae</taxon>
        <taxon>Echinocereeae</taxon>
        <taxon>Carnegiea</taxon>
    </lineage>
</organism>
<sequence>MSTRGGRGNRRGRGRGTGGDGQPPPRDFSEDQSNVPVHDPQYSFAYVNPNQPQGRGTPSQPLGIQATATRFNESVSNQLERENREALLKKVDYSADARKKDKSKIKMIWNFIKRHAFGPSNEPPPNTLLSDDEDGGDGAPPDGDDQGGAIGDANGDAS</sequence>
<protein>
    <submittedName>
        <fullName evidence="2">Uncharacterized protein</fullName>
    </submittedName>
</protein>
<dbReference type="AlphaFoldDB" id="A0A9Q1GGH8"/>
<feature type="region of interest" description="Disordered" evidence="1">
    <location>
        <begin position="114"/>
        <end position="158"/>
    </location>
</feature>
<dbReference type="EMBL" id="JAKOGI010003574">
    <property type="protein sequence ID" value="KAJ8420322.1"/>
    <property type="molecule type" value="Genomic_DNA"/>
</dbReference>
<reference evidence="2" key="1">
    <citation type="submission" date="2022-04" db="EMBL/GenBank/DDBJ databases">
        <title>Carnegiea gigantea Genome sequencing and assembly v2.</title>
        <authorList>
            <person name="Copetti D."/>
            <person name="Sanderson M.J."/>
            <person name="Burquez A."/>
            <person name="Wojciechowski M.F."/>
        </authorList>
    </citation>
    <scope>NUCLEOTIDE SEQUENCE</scope>
    <source>
        <strain evidence="2">SGP5-SGP5p</strain>
        <tissue evidence="2">Aerial part</tissue>
    </source>
</reference>
<feature type="region of interest" description="Disordered" evidence="1">
    <location>
        <begin position="1"/>
        <end position="64"/>
    </location>
</feature>
<proteinExistence type="predicted"/>
<evidence type="ECO:0000256" key="1">
    <source>
        <dbReference type="SAM" id="MobiDB-lite"/>
    </source>
</evidence>
<evidence type="ECO:0000313" key="3">
    <source>
        <dbReference type="Proteomes" id="UP001153076"/>
    </source>
</evidence>
<keyword evidence="3" id="KW-1185">Reference proteome</keyword>
<dbReference type="Proteomes" id="UP001153076">
    <property type="component" value="Unassembled WGS sequence"/>
</dbReference>
<comment type="caution">
    <text evidence="2">The sequence shown here is derived from an EMBL/GenBank/DDBJ whole genome shotgun (WGS) entry which is preliminary data.</text>
</comment>
<gene>
    <name evidence="2" type="ORF">Cgig2_021410</name>
</gene>